<proteinExistence type="predicted"/>
<reference evidence="1 2" key="1">
    <citation type="submission" date="2021-05" db="EMBL/GenBank/DDBJ databases">
        <title>Genome Assembly of Synthetic Allotetraploid Brassica napus Reveals Homoeologous Exchanges between Subgenomes.</title>
        <authorList>
            <person name="Davis J.T."/>
        </authorList>
    </citation>
    <scope>NUCLEOTIDE SEQUENCE [LARGE SCALE GENOMIC DNA]</scope>
    <source>
        <strain evidence="2">cv. Da-Ae</strain>
        <tissue evidence="1">Seedling</tissue>
    </source>
</reference>
<keyword evidence="2" id="KW-1185">Reference proteome</keyword>
<comment type="caution">
    <text evidence="1">The sequence shown here is derived from an EMBL/GenBank/DDBJ whole genome shotgun (WGS) entry which is preliminary data.</text>
</comment>
<evidence type="ECO:0000313" key="2">
    <source>
        <dbReference type="Proteomes" id="UP000824890"/>
    </source>
</evidence>
<name>A0ABQ8CN80_BRANA</name>
<feature type="non-terminal residue" evidence="1">
    <location>
        <position position="1"/>
    </location>
</feature>
<evidence type="ECO:0000313" key="1">
    <source>
        <dbReference type="EMBL" id="KAH0918307.1"/>
    </source>
</evidence>
<dbReference type="EMBL" id="JAGKQM010000007">
    <property type="protein sequence ID" value="KAH0918307.1"/>
    <property type="molecule type" value="Genomic_DNA"/>
</dbReference>
<sequence length="151" mass="17236">YNMLGEMVEKPEKADRFEGSDVRPARERAYRRRSLSIFHRVIFYGFSYLSSPYRLVEALVRAVSFVITSGGDPSPVEALSLEQRRERVEVGGVTDLLSLRLMLSDFRNSVLRALAVMMLWSFELGCVPVDRSWEMAPVFRLLRVSGVDRSG</sequence>
<protein>
    <submittedName>
        <fullName evidence="1">Uncharacterized protein</fullName>
    </submittedName>
</protein>
<dbReference type="Proteomes" id="UP000824890">
    <property type="component" value="Unassembled WGS sequence"/>
</dbReference>
<gene>
    <name evidence="1" type="ORF">HID58_025967</name>
</gene>
<accession>A0ABQ8CN80</accession>
<organism evidence="1 2">
    <name type="scientific">Brassica napus</name>
    <name type="common">Rape</name>
    <dbReference type="NCBI Taxonomy" id="3708"/>
    <lineage>
        <taxon>Eukaryota</taxon>
        <taxon>Viridiplantae</taxon>
        <taxon>Streptophyta</taxon>
        <taxon>Embryophyta</taxon>
        <taxon>Tracheophyta</taxon>
        <taxon>Spermatophyta</taxon>
        <taxon>Magnoliopsida</taxon>
        <taxon>eudicotyledons</taxon>
        <taxon>Gunneridae</taxon>
        <taxon>Pentapetalae</taxon>
        <taxon>rosids</taxon>
        <taxon>malvids</taxon>
        <taxon>Brassicales</taxon>
        <taxon>Brassicaceae</taxon>
        <taxon>Brassiceae</taxon>
        <taxon>Brassica</taxon>
    </lineage>
</organism>